<evidence type="ECO:0000256" key="3">
    <source>
        <dbReference type="ARBA" id="ARBA00015991"/>
    </source>
</evidence>
<keyword evidence="5 6" id="KW-0378">Hydrolase</keyword>
<evidence type="ECO:0000256" key="6">
    <source>
        <dbReference type="RuleBase" id="RU000553"/>
    </source>
</evidence>
<dbReference type="EMBL" id="CP012342">
    <property type="protein sequence ID" value="AKV58131.1"/>
    <property type="molecule type" value="Genomic_DNA"/>
</dbReference>
<gene>
    <name evidence="10" type="ORF">AK829_01945</name>
</gene>
<dbReference type="InterPro" id="IPR020456">
    <property type="entry name" value="Acylphosphatase"/>
</dbReference>
<sequence>MPKTRMTAHVRGHVQGVGFRWWTRSRALELGLAGYAKNLVDGRVEVVAEGDALGVDKLKALLEEQPSTANRPGRVDGVQAQYSEPKGATGFEER</sequence>
<dbReference type="Gene3D" id="3.30.70.100">
    <property type="match status" value="1"/>
</dbReference>
<feature type="active site" evidence="5">
    <location>
        <position position="20"/>
    </location>
</feature>
<dbReference type="STRING" id="156976.AK829_01945"/>
<dbReference type="InterPro" id="IPR017968">
    <property type="entry name" value="Acylphosphatase_CS"/>
</dbReference>
<evidence type="ECO:0000259" key="9">
    <source>
        <dbReference type="PROSITE" id="PS51160"/>
    </source>
</evidence>
<dbReference type="Proteomes" id="UP000060016">
    <property type="component" value="Chromosome"/>
</dbReference>
<evidence type="ECO:0000256" key="1">
    <source>
        <dbReference type="ARBA" id="ARBA00005614"/>
    </source>
</evidence>
<dbReference type="PROSITE" id="PS00150">
    <property type="entry name" value="ACYLPHOSPHATASE_1"/>
    <property type="match status" value="1"/>
</dbReference>
<comment type="catalytic activity">
    <reaction evidence="4 5 6">
        <text>an acyl phosphate + H2O = a carboxylate + phosphate + H(+)</text>
        <dbReference type="Rhea" id="RHEA:14965"/>
        <dbReference type="ChEBI" id="CHEBI:15377"/>
        <dbReference type="ChEBI" id="CHEBI:15378"/>
        <dbReference type="ChEBI" id="CHEBI:29067"/>
        <dbReference type="ChEBI" id="CHEBI:43474"/>
        <dbReference type="ChEBI" id="CHEBI:59918"/>
        <dbReference type="EC" id="3.6.1.7"/>
    </reaction>
</comment>
<evidence type="ECO:0000256" key="4">
    <source>
        <dbReference type="ARBA" id="ARBA00047645"/>
    </source>
</evidence>
<dbReference type="PROSITE" id="PS00151">
    <property type="entry name" value="ACYLPHOSPHATASE_2"/>
    <property type="match status" value="1"/>
</dbReference>
<evidence type="ECO:0000256" key="2">
    <source>
        <dbReference type="ARBA" id="ARBA00012150"/>
    </source>
</evidence>
<dbReference type="PROSITE" id="PS51160">
    <property type="entry name" value="ACYLPHOSPHATASE_3"/>
    <property type="match status" value="1"/>
</dbReference>
<evidence type="ECO:0000313" key="10">
    <source>
        <dbReference type="EMBL" id="AKV58131.1"/>
    </source>
</evidence>
<accession>A0A0K1RAB3</accession>
<feature type="domain" description="Acylphosphatase-like" evidence="9">
    <location>
        <begin position="5"/>
        <end position="94"/>
    </location>
</feature>
<comment type="similarity">
    <text evidence="1 7">Belongs to the acylphosphatase family.</text>
</comment>
<feature type="region of interest" description="Disordered" evidence="8">
    <location>
        <begin position="64"/>
        <end position="94"/>
    </location>
</feature>
<dbReference type="PATRIC" id="fig|156976.3.peg.382"/>
<protein>
    <recommendedName>
        <fullName evidence="3 5">Acylphosphatase</fullName>
        <ecNumber evidence="2 5">3.6.1.7</ecNumber>
    </recommendedName>
</protein>
<dbReference type="InterPro" id="IPR036046">
    <property type="entry name" value="Acylphosphatase-like_dom_sf"/>
</dbReference>
<dbReference type="GO" id="GO:0003998">
    <property type="term" value="F:acylphosphatase activity"/>
    <property type="evidence" value="ECO:0007669"/>
    <property type="project" value="UniProtKB-EC"/>
</dbReference>
<evidence type="ECO:0000313" key="11">
    <source>
        <dbReference type="Proteomes" id="UP000060016"/>
    </source>
</evidence>
<dbReference type="Pfam" id="PF00708">
    <property type="entry name" value="Acylphosphatase"/>
    <property type="match status" value="1"/>
</dbReference>
<dbReference type="KEGG" id="crie:AK829_01945"/>
<dbReference type="NCBIfam" id="NF010997">
    <property type="entry name" value="PRK14422.1"/>
    <property type="match status" value="1"/>
</dbReference>
<evidence type="ECO:0000256" key="8">
    <source>
        <dbReference type="SAM" id="MobiDB-lite"/>
    </source>
</evidence>
<keyword evidence="11" id="KW-1185">Reference proteome</keyword>
<reference evidence="10 11" key="1">
    <citation type="submission" date="2015-08" db="EMBL/GenBank/DDBJ databases">
        <authorList>
            <person name="Babu N.S."/>
            <person name="Beckwith C.J."/>
            <person name="Beseler K.G."/>
            <person name="Brison A."/>
            <person name="Carone J.V."/>
            <person name="Caskin T.P."/>
            <person name="Diamond M."/>
            <person name="Durham M.E."/>
            <person name="Foxe J.M."/>
            <person name="Go M."/>
            <person name="Henderson B.A."/>
            <person name="Jones I.B."/>
            <person name="McGettigan J.A."/>
            <person name="Micheletti S.J."/>
            <person name="Nasrallah M.E."/>
            <person name="Ortiz D."/>
            <person name="Piller C.R."/>
            <person name="Privatt S.R."/>
            <person name="Schneider S.L."/>
            <person name="Sharp S."/>
            <person name="Smith T.C."/>
            <person name="Stanton J.D."/>
            <person name="Ullery H.E."/>
            <person name="Wilson R.J."/>
            <person name="Serrano M.G."/>
            <person name="Buck G."/>
            <person name="Lee V."/>
            <person name="Wang Y."/>
            <person name="Carvalho R."/>
            <person name="Voegtly L."/>
            <person name="Shi R."/>
            <person name="Duckworth R."/>
            <person name="Johnson A."/>
            <person name="Loviza R."/>
            <person name="Walstead R."/>
            <person name="Shah Z."/>
            <person name="Kiflezghi M."/>
            <person name="Wade K."/>
            <person name="Ball S.L."/>
            <person name="Bradley K.W."/>
            <person name="Asai D.J."/>
            <person name="Bowman C.A."/>
            <person name="Russell D.A."/>
            <person name="Pope W.H."/>
            <person name="Jacobs-Sera D."/>
            <person name="Hendrix R.W."/>
            <person name="Hatfull G.F."/>
        </authorList>
    </citation>
    <scope>NUCLEOTIDE SEQUENCE [LARGE SCALE GENOMIC DNA]</scope>
    <source>
        <strain evidence="10 11">PUDD_83A45</strain>
    </source>
</reference>
<feature type="active site" evidence="5">
    <location>
        <position position="38"/>
    </location>
</feature>
<evidence type="ECO:0000256" key="7">
    <source>
        <dbReference type="RuleBase" id="RU004168"/>
    </source>
</evidence>
<proteinExistence type="inferred from homology"/>
<evidence type="ECO:0000256" key="5">
    <source>
        <dbReference type="PROSITE-ProRule" id="PRU00520"/>
    </source>
</evidence>
<dbReference type="PANTHER" id="PTHR47268">
    <property type="entry name" value="ACYLPHOSPHATASE"/>
    <property type="match status" value="1"/>
</dbReference>
<dbReference type="InterPro" id="IPR001792">
    <property type="entry name" value="Acylphosphatase-like_dom"/>
</dbReference>
<dbReference type="SUPFAM" id="SSF54975">
    <property type="entry name" value="Acylphosphatase/BLUF domain-like"/>
    <property type="match status" value="1"/>
</dbReference>
<dbReference type="RefSeq" id="WP_052203777.1">
    <property type="nucleotide sequence ID" value="NZ_CP012342.1"/>
</dbReference>
<dbReference type="AlphaFoldDB" id="A0A0K1RAB3"/>
<name>A0A0K1RAB3_9CORY</name>
<dbReference type="PANTHER" id="PTHR47268:SF4">
    <property type="entry name" value="ACYLPHOSPHATASE"/>
    <property type="match status" value="1"/>
</dbReference>
<organism evidence="10 11">
    <name type="scientific">Corynebacterium riegelii</name>
    <dbReference type="NCBI Taxonomy" id="156976"/>
    <lineage>
        <taxon>Bacteria</taxon>
        <taxon>Bacillati</taxon>
        <taxon>Actinomycetota</taxon>
        <taxon>Actinomycetes</taxon>
        <taxon>Mycobacteriales</taxon>
        <taxon>Corynebacteriaceae</taxon>
        <taxon>Corynebacterium</taxon>
    </lineage>
</organism>
<dbReference type="EC" id="3.6.1.7" evidence="2 5"/>